<sequence length="115" mass="12436">MGMIILGATVGVLLRSLLTVLGLYVKRCFKKRKPDPELPYKLTQTGFELTGELMHLPETREDGICSFGCPHIRRTALEKPPLLGAEHHDSNSPAPSTTPPSAKCPAAAPPTSSWS</sequence>
<gene>
    <name evidence="2" type="ORF">BJX66DRAFT_228494</name>
</gene>
<organism evidence="2 3">
    <name type="scientific">Aspergillus keveii</name>
    <dbReference type="NCBI Taxonomy" id="714993"/>
    <lineage>
        <taxon>Eukaryota</taxon>
        <taxon>Fungi</taxon>
        <taxon>Dikarya</taxon>
        <taxon>Ascomycota</taxon>
        <taxon>Pezizomycotina</taxon>
        <taxon>Eurotiomycetes</taxon>
        <taxon>Eurotiomycetidae</taxon>
        <taxon>Eurotiales</taxon>
        <taxon>Aspergillaceae</taxon>
        <taxon>Aspergillus</taxon>
        <taxon>Aspergillus subgen. Nidulantes</taxon>
    </lineage>
</organism>
<evidence type="ECO:0000313" key="2">
    <source>
        <dbReference type="EMBL" id="KAL2799762.1"/>
    </source>
</evidence>
<accession>A0ABR4GL22</accession>
<keyword evidence="3" id="KW-1185">Reference proteome</keyword>
<name>A0ABR4GL22_9EURO</name>
<proteinExistence type="predicted"/>
<protein>
    <submittedName>
        <fullName evidence="2">Uncharacterized protein</fullName>
    </submittedName>
</protein>
<feature type="region of interest" description="Disordered" evidence="1">
    <location>
        <begin position="78"/>
        <end position="115"/>
    </location>
</feature>
<dbReference type="EMBL" id="JBFTWV010000006">
    <property type="protein sequence ID" value="KAL2799762.1"/>
    <property type="molecule type" value="Genomic_DNA"/>
</dbReference>
<dbReference type="Proteomes" id="UP001610563">
    <property type="component" value="Unassembled WGS sequence"/>
</dbReference>
<feature type="compositionally biased region" description="Low complexity" evidence="1">
    <location>
        <begin position="92"/>
        <end position="115"/>
    </location>
</feature>
<reference evidence="2 3" key="1">
    <citation type="submission" date="2024-07" db="EMBL/GenBank/DDBJ databases">
        <title>Section-level genome sequencing and comparative genomics of Aspergillus sections Usti and Cavernicolus.</title>
        <authorList>
            <consortium name="Lawrence Berkeley National Laboratory"/>
            <person name="Nybo J.L."/>
            <person name="Vesth T.C."/>
            <person name="Theobald S."/>
            <person name="Frisvad J.C."/>
            <person name="Larsen T.O."/>
            <person name="Kjaerboelling I."/>
            <person name="Rothschild-Mancinelli K."/>
            <person name="Lyhne E.K."/>
            <person name="Kogle M.E."/>
            <person name="Barry K."/>
            <person name="Clum A."/>
            <person name="Na H."/>
            <person name="Ledsgaard L."/>
            <person name="Lin J."/>
            <person name="Lipzen A."/>
            <person name="Kuo A."/>
            <person name="Riley R."/>
            <person name="Mondo S."/>
            <person name="Labutti K."/>
            <person name="Haridas S."/>
            <person name="Pangalinan J."/>
            <person name="Salamov A.A."/>
            <person name="Simmons B.A."/>
            <person name="Magnuson J.K."/>
            <person name="Chen J."/>
            <person name="Drula E."/>
            <person name="Henrissat B."/>
            <person name="Wiebenga A."/>
            <person name="Lubbers R.J."/>
            <person name="Gomes A.C."/>
            <person name="Makela M.R."/>
            <person name="Stajich J."/>
            <person name="Grigoriev I.V."/>
            <person name="Mortensen U.H."/>
            <person name="De Vries R.P."/>
            <person name="Baker S.E."/>
            <person name="Andersen M.R."/>
        </authorList>
    </citation>
    <scope>NUCLEOTIDE SEQUENCE [LARGE SCALE GENOMIC DNA]</scope>
    <source>
        <strain evidence="2 3">CBS 209.92</strain>
    </source>
</reference>
<evidence type="ECO:0000256" key="1">
    <source>
        <dbReference type="SAM" id="MobiDB-lite"/>
    </source>
</evidence>
<comment type="caution">
    <text evidence="2">The sequence shown here is derived from an EMBL/GenBank/DDBJ whole genome shotgun (WGS) entry which is preliminary data.</text>
</comment>
<evidence type="ECO:0000313" key="3">
    <source>
        <dbReference type="Proteomes" id="UP001610563"/>
    </source>
</evidence>